<dbReference type="AlphaFoldDB" id="A0AAW7MA54"/>
<dbReference type="EMBL" id="JAUHPX010000006">
    <property type="protein sequence ID" value="MDN4488646.1"/>
    <property type="molecule type" value="Genomic_DNA"/>
</dbReference>
<organism evidence="2 3">
    <name type="scientific">Demequina lignilytica</name>
    <dbReference type="NCBI Taxonomy" id="3051663"/>
    <lineage>
        <taxon>Bacteria</taxon>
        <taxon>Bacillati</taxon>
        <taxon>Actinomycetota</taxon>
        <taxon>Actinomycetes</taxon>
        <taxon>Micrococcales</taxon>
        <taxon>Demequinaceae</taxon>
        <taxon>Demequina</taxon>
    </lineage>
</organism>
<dbReference type="Pfam" id="PF20815">
    <property type="entry name" value="GIY_YIG_2"/>
    <property type="match status" value="1"/>
</dbReference>
<evidence type="ECO:0000259" key="1">
    <source>
        <dbReference type="Pfam" id="PF20815"/>
    </source>
</evidence>
<keyword evidence="3" id="KW-1185">Reference proteome</keyword>
<feature type="domain" description="GIY-YIG catalytic" evidence="1">
    <location>
        <begin position="42"/>
        <end position="193"/>
    </location>
</feature>
<gene>
    <name evidence="2" type="ORF">QQX10_10750</name>
</gene>
<dbReference type="RefSeq" id="WP_301120767.1">
    <property type="nucleotide sequence ID" value="NZ_JAUHPX010000006.1"/>
</dbReference>
<protein>
    <recommendedName>
        <fullName evidence="1">GIY-YIG catalytic domain-containing protein</fullName>
    </recommendedName>
</protein>
<name>A0AAW7MA54_9MICO</name>
<comment type="caution">
    <text evidence="2">The sequence shown here is derived from an EMBL/GenBank/DDBJ whole genome shotgun (WGS) entry which is preliminary data.</text>
</comment>
<dbReference type="InterPro" id="IPR049311">
    <property type="entry name" value="GIY_YIG_cat"/>
</dbReference>
<reference evidence="2" key="1">
    <citation type="submission" date="2023-06" db="EMBL/GenBank/DDBJ databases">
        <title>Sysu t00039.</title>
        <authorList>
            <person name="Gao L."/>
            <person name="Fang B.-Z."/>
            <person name="Li W.-J."/>
        </authorList>
    </citation>
    <scope>NUCLEOTIDE SEQUENCE</scope>
    <source>
        <strain evidence="2">SYSU T00039</strain>
    </source>
</reference>
<dbReference type="Proteomes" id="UP001172737">
    <property type="component" value="Unassembled WGS sequence"/>
</dbReference>
<accession>A0AAW7MA54</accession>
<sequence>MGPALPAHDTVQRRFAELLRPGTVTSRDQALSRPSPVPPRPGIYAWYFDVPPSGVPTAGTHHTEFGDLLYVGISPKEPPRNGKPPSKGNLRARIQTHYRRNASSSTLRLTLGSLLSNELGIQLRRIGSGGRLHFGDGEAALSLWMEEHARVCWMVDPEPWLAESELISGLVLPLNLDQNKSGGFYRTLKDARDEQRHVARSLPVVSR</sequence>
<evidence type="ECO:0000313" key="3">
    <source>
        <dbReference type="Proteomes" id="UP001172737"/>
    </source>
</evidence>
<proteinExistence type="predicted"/>
<evidence type="ECO:0000313" key="2">
    <source>
        <dbReference type="EMBL" id="MDN4488646.1"/>
    </source>
</evidence>